<dbReference type="EMBL" id="SPQZ01000001">
    <property type="protein sequence ID" value="TFV99835.1"/>
    <property type="molecule type" value="Genomic_DNA"/>
</dbReference>
<reference evidence="3 4" key="1">
    <citation type="journal article" date="2018" name="J. Microbiol.">
        <title>Leifsonia flava sp. nov., a novel actinobacterium isolated from the rhizosphere of Aquilegia viridiflora.</title>
        <authorList>
            <person name="Cai Y."/>
            <person name="Tao W.Z."/>
            <person name="Ma Y.J."/>
            <person name="Cheng J."/>
            <person name="Zhang M.Y."/>
            <person name="Zhang Y.X."/>
        </authorList>
    </citation>
    <scope>NUCLEOTIDE SEQUENCE [LARGE SCALE GENOMIC DNA]</scope>
    <source>
        <strain evidence="3 4">SYP-B2174</strain>
    </source>
</reference>
<feature type="transmembrane region" description="Helical" evidence="1">
    <location>
        <begin position="68"/>
        <end position="86"/>
    </location>
</feature>
<evidence type="ECO:0000259" key="2">
    <source>
        <dbReference type="Pfam" id="PF04892"/>
    </source>
</evidence>
<dbReference type="InterPro" id="IPR053150">
    <property type="entry name" value="Teicoplanin_resist-assoc"/>
</dbReference>
<keyword evidence="1" id="KW-1133">Transmembrane helix</keyword>
<dbReference type="RefSeq" id="WP_135118731.1">
    <property type="nucleotide sequence ID" value="NZ_SPQZ01000001.1"/>
</dbReference>
<dbReference type="PANTHER" id="PTHR36834:SF1">
    <property type="entry name" value="INTEGRAL MEMBRANE PROTEIN"/>
    <property type="match status" value="1"/>
</dbReference>
<sequence>MTRDGGAAGVRQGNPATLVVLFGIYLSLLAWIVLWKLDVPWVGGVQRVIKVVPFAATSGNGASAPFEVAMNLVLFIPFGVYLGLLAPRWSWWRAGGTVAGASFALEVTQYVLAVGSTDVTDVLVNAAGGLIGFGLLTLARRRWRVTTSTMTRICSAGTVVVVIASAIFVAAPLNMRPPDGGRLQRSATVSLGLEA</sequence>
<dbReference type="PANTHER" id="PTHR36834">
    <property type="entry name" value="MEMBRANE PROTEIN-RELATED"/>
    <property type="match status" value="1"/>
</dbReference>
<proteinExistence type="predicted"/>
<dbReference type="AlphaFoldDB" id="A0A4Y9R957"/>
<feature type="transmembrane region" description="Helical" evidence="1">
    <location>
        <begin position="16"/>
        <end position="35"/>
    </location>
</feature>
<dbReference type="Pfam" id="PF04892">
    <property type="entry name" value="VanZ"/>
    <property type="match status" value="1"/>
</dbReference>
<feature type="transmembrane region" description="Helical" evidence="1">
    <location>
        <begin position="151"/>
        <end position="173"/>
    </location>
</feature>
<keyword evidence="1" id="KW-0812">Transmembrane</keyword>
<feature type="transmembrane region" description="Helical" evidence="1">
    <location>
        <begin position="98"/>
        <end position="116"/>
    </location>
</feature>
<evidence type="ECO:0000256" key="1">
    <source>
        <dbReference type="SAM" id="Phobius"/>
    </source>
</evidence>
<feature type="transmembrane region" description="Helical" evidence="1">
    <location>
        <begin position="122"/>
        <end position="139"/>
    </location>
</feature>
<evidence type="ECO:0000313" key="4">
    <source>
        <dbReference type="Proteomes" id="UP000298127"/>
    </source>
</evidence>
<name>A0A4Y9R957_9MICO</name>
<organism evidence="3 4">
    <name type="scientific">Orlajensenia leifsoniae</name>
    <dbReference type="NCBI Taxonomy" id="2561933"/>
    <lineage>
        <taxon>Bacteria</taxon>
        <taxon>Bacillati</taxon>
        <taxon>Actinomycetota</taxon>
        <taxon>Actinomycetes</taxon>
        <taxon>Micrococcales</taxon>
        <taxon>Microbacteriaceae</taxon>
        <taxon>Orlajensenia</taxon>
    </lineage>
</organism>
<keyword evidence="4" id="KW-1185">Reference proteome</keyword>
<protein>
    <submittedName>
        <fullName evidence="3">VanZ family protein</fullName>
    </submittedName>
</protein>
<feature type="domain" description="VanZ-like" evidence="2">
    <location>
        <begin position="22"/>
        <end position="139"/>
    </location>
</feature>
<comment type="caution">
    <text evidence="3">The sequence shown here is derived from an EMBL/GenBank/DDBJ whole genome shotgun (WGS) entry which is preliminary data.</text>
</comment>
<dbReference type="Proteomes" id="UP000298127">
    <property type="component" value="Unassembled WGS sequence"/>
</dbReference>
<accession>A0A4Y9R957</accession>
<dbReference type="InterPro" id="IPR006976">
    <property type="entry name" value="VanZ-like"/>
</dbReference>
<gene>
    <name evidence="3" type="ORF">E4M00_01110</name>
</gene>
<keyword evidence="1" id="KW-0472">Membrane</keyword>
<evidence type="ECO:0000313" key="3">
    <source>
        <dbReference type="EMBL" id="TFV99835.1"/>
    </source>
</evidence>